<sequence length="101" mass="11234">MLRIRSASFTGMIEVRFDHKICGPNEIKDVTGVSVDGERRCSLVTVSLEGNVVGRGMAICHPGDNFCRAAGRKKALSYAVFPLKKEDRREVWRVYLGTCNS</sequence>
<protein>
    <submittedName>
        <fullName evidence="1">Uncharacterized protein</fullName>
    </submittedName>
</protein>
<comment type="caution">
    <text evidence="1">The sequence shown here is derived from an EMBL/GenBank/DDBJ whole genome shotgun (WGS) entry which is preliminary data.</text>
</comment>
<evidence type="ECO:0000313" key="1">
    <source>
        <dbReference type="EMBL" id="KKN70879.1"/>
    </source>
</evidence>
<dbReference type="EMBL" id="LAZR01000395">
    <property type="protein sequence ID" value="KKN70879.1"/>
    <property type="molecule type" value="Genomic_DNA"/>
</dbReference>
<proteinExistence type="predicted"/>
<name>A0A0F9SVL3_9ZZZZ</name>
<accession>A0A0F9SVL3</accession>
<organism evidence="1">
    <name type="scientific">marine sediment metagenome</name>
    <dbReference type="NCBI Taxonomy" id="412755"/>
    <lineage>
        <taxon>unclassified sequences</taxon>
        <taxon>metagenomes</taxon>
        <taxon>ecological metagenomes</taxon>
    </lineage>
</organism>
<reference evidence="1" key="1">
    <citation type="journal article" date="2015" name="Nature">
        <title>Complex archaea that bridge the gap between prokaryotes and eukaryotes.</title>
        <authorList>
            <person name="Spang A."/>
            <person name="Saw J.H."/>
            <person name="Jorgensen S.L."/>
            <person name="Zaremba-Niedzwiedzka K."/>
            <person name="Martijn J."/>
            <person name="Lind A.E."/>
            <person name="van Eijk R."/>
            <person name="Schleper C."/>
            <person name="Guy L."/>
            <person name="Ettema T.J."/>
        </authorList>
    </citation>
    <scope>NUCLEOTIDE SEQUENCE</scope>
</reference>
<gene>
    <name evidence="1" type="ORF">LCGC14_0426640</name>
</gene>
<dbReference type="AlphaFoldDB" id="A0A0F9SVL3"/>